<keyword evidence="1 2" id="KW-0238">DNA-binding</keyword>
<dbReference type="Gene3D" id="2.40.50.140">
    <property type="entry name" value="Nucleic acid-binding proteins"/>
    <property type="match status" value="1"/>
</dbReference>
<organism evidence="5 6">
    <name type="scientific">Candidatus Agrococcus pullicola</name>
    <dbReference type="NCBI Taxonomy" id="2838429"/>
    <lineage>
        <taxon>Bacteria</taxon>
        <taxon>Bacillati</taxon>
        <taxon>Actinomycetota</taxon>
        <taxon>Actinomycetes</taxon>
        <taxon>Micrococcales</taxon>
        <taxon>Microbacteriaceae</taxon>
        <taxon>Agrococcus</taxon>
    </lineage>
</organism>
<dbReference type="AlphaFoldDB" id="A0A9D2CAF7"/>
<dbReference type="PROSITE" id="PS50935">
    <property type="entry name" value="SSB"/>
    <property type="match status" value="1"/>
</dbReference>
<dbReference type="Pfam" id="PF00436">
    <property type="entry name" value="SSB"/>
    <property type="match status" value="1"/>
</dbReference>
<proteinExistence type="predicted"/>
<comment type="caution">
    <text evidence="5">The sequence shown here is derived from an EMBL/GenBank/DDBJ whole genome shotgun (WGS) entry which is preliminary data.</text>
</comment>
<sequence>MNDIITVVGNAATQPEAIQTSTNKSLTRLRVASPKRRFNPERNQWEEVSTNWFTVRAWGKLAEHVKASVQKGQQLIVQGRLKIETNKAENGTTYTNVSIDADTVGVSLQFGTASFQRAATTTAATGESDWARPDDAAEVDRGDPVPVGAEEAPPF</sequence>
<evidence type="ECO:0000313" key="5">
    <source>
        <dbReference type="EMBL" id="HIY66753.1"/>
    </source>
</evidence>
<evidence type="ECO:0000256" key="1">
    <source>
        <dbReference type="ARBA" id="ARBA00023125"/>
    </source>
</evidence>
<dbReference type="GO" id="GO:0006260">
    <property type="term" value="P:DNA replication"/>
    <property type="evidence" value="ECO:0007669"/>
    <property type="project" value="InterPro"/>
</dbReference>
<dbReference type="PIRSF" id="PIRSF002070">
    <property type="entry name" value="SSB"/>
    <property type="match status" value="1"/>
</dbReference>
<dbReference type="GO" id="GO:0003697">
    <property type="term" value="F:single-stranded DNA binding"/>
    <property type="evidence" value="ECO:0007669"/>
    <property type="project" value="InterPro"/>
</dbReference>
<dbReference type="GO" id="GO:0009295">
    <property type="term" value="C:nucleoid"/>
    <property type="evidence" value="ECO:0007669"/>
    <property type="project" value="TreeGrafter"/>
</dbReference>
<reference evidence="5" key="2">
    <citation type="submission" date="2021-04" db="EMBL/GenBank/DDBJ databases">
        <authorList>
            <person name="Gilroy R."/>
        </authorList>
    </citation>
    <scope>NUCLEOTIDE SEQUENCE</scope>
    <source>
        <strain evidence="5">ChiGjej1B1-98</strain>
    </source>
</reference>
<dbReference type="InterPro" id="IPR011344">
    <property type="entry name" value="ssDNA-bd"/>
</dbReference>
<dbReference type="EMBL" id="DXDC01000324">
    <property type="protein sequence ID" value="HIY66753.1"/>
    <property type="molecule type" value="Genomic_DNA"/>
</dbReference>
<dbReference type="CDD" id="cd04496">
    <property type="entry name" value="SSB_OBF"/>
    <property type="match status" value="1"/>
</dbReference>
<name>A0A9D2CAF7_9MICO</name>
<evidence type="ECO:0000256" key="3">
    <source>
        <dbReference type="RuleBase" id="RU000524"/>
    </source>
</evidence>
<dbReference type="Proteomes" id="UP000824005">
    <property type="component" value="Unassembled WGS sequence"/>
</dbReference>
<gene>
    <name evidence="5" type="ORF">H9830_10810</name>
</gene>
<protein>
    <recommendedName>
        <fullName evidence="2 3">Single-stranded DNA-binding protein</fullName>
    </recommendedName>
</protein>
<dbReference type="NCBIfam" id="TIGR00621">
    <property type="entry name" value="ssb"/>
    <property type="match status" value="1"/>
</dbReference>
<dbReference type="PANTHER" id="PTHR10302:SF0">
    <property type="entry name" value="SINGLE-STRANDED DNA-BINDING PROTEIN, MITOCHONDRIAL"/>
    <property type="match status" value="1"/>
</dbReference>
<feature type="compositionally biased region" description="Basic and acidic residues" evidence="4">
    <location>
        <begin position="129"/>
        <end position="143"/>
    </location>
</feature>
<dbReference type="PANTHER" id="PTHR10302">
    <property type="entry name" value="SINGLE-STRANDED DNA-BINDING PROTEIN"/>
    <property type="match status" value="1"/>
</dbReference>
<evidence type="ECO:0000313" key="6">
    <source>
        <dbReference type="Proteomes" id="UP000824005"/>
    </source>
</evidence>
<dbReference type="InterPro" id="IPR012340">
    <property type="entry name" value="NA-bd_OB-fold"/>
</dbReference>
<dbReference type="InterPro" id="IPR000424">
    <property type="entry name" value="Primosome_PriB/ssb"/>
</dbReference>
<evidence type="ECO:0000256" key="2">
    <source>
        <dbReference type="PIRNR" id="PIRNR002070"/>
    </source>
</evidence>
<evidence type="ECO:0000256" key="4">
    <source>
        <dbReference type="SAM" id="MobiDB-lite"/>
    </source>
</evidence>
<dbReference type="SUPFAM" id="SSF50249">
    <property type="entry name" value="Nucleic acid-binding proteins"/>
    <property type="match status" value="1"/>
</dbReference>
<feature type="region of interest" description="Disordered" evidence="4">
    <location>
        <begin position="121"/>
        <end position="155"/>
    </location>
</feature>
<reference evidence="5" key="1">
    <citation type="journal article" date="2021" name="PeerJ">
        <title>Extensive microbial diversity within the chicken gut microbiome revealed by metagenomics and culture.</title>
        <authorList>
            <person name="Gilroy R."/>
            <person name="Ravi A."/>
            <person name="Getino M."/>
            <person name="Pursley I."/>
            <person name="Horton D.L."/>
            <person name="Alikhan N.F."/>
            <person name="Baker D."/>
            <person name="Gharbi K."/>
            <person name="Hall N."/>
            <person name="Watson M."/>
            <person name="Adriaenssens E.M."/>
            <person name="Foster-Nyarko E."/>
            <person name="Jarju S."/>
            <person name="Secka A."/>
            <person name="Antonio M."/>
            <person name="Oren A."/>
            <person name="Chaudhuri R.R."/>
            <person name="La Ragione R."/>
            <person name="Hildebrand F."/>
            <person name="Pallen M.J."/>
        </authorList>
    </citation>
    <scope>NUCLEOTIDE SEQUENCE</scope>
    <source>
        <strain evidence="5">ChiGjej1B1-98</strain>
    </source>
</reference>
<accession>A0A9D2CAF7</accession>